<dbReference type="HOGENOM" id="CLU_030443_0_0_1"/>
<dbReference type="PROSITE" id="PS50280">
    <property type="entry name" value="SET"/>
    <property type="match status" value="1"/>
</dbReference>
<keyword evidence="3" id="KW-0808">Transferase</keyword>
<reference evidence="11" key="1">
    <citation type="submission" date="2013-02" db="EMBL/GenBank/DDBJ databases">
        <authorList>
            <consortium name="The Broad Institute Genome Sequencing Platform"/>
            <person name="Cuomo C."/>
            <person name="Becnel J."/>
            <person name="Sanscrainte N."/>
            <person name="Walker B."/>
            <person name="Young S.K."/>
            <person name="Zeng Q."/>
            <person name="Gargeya S."/>
            <person name="Fitzgerald M."/>
            <person name="Haas B."/>
            <person name="Abouelleil A."/>
            <person name="Alvarado L."/>
            <person name="Arachchi H.M."/>
            <person name="Berlin A.M."/>
            <person name="Chapman S.B."/>
            <person name="Dewar J."/>
            <person name="Goldberg J."/>
            <person name="Griggs A."/>
            <person name="Gujja S."/>
            <person name="Hansen M."/>
            <person name="Howarth C."/>
            <person name="Imamovic A."/>
            <person name="Larimer J."/>
            <person name="McCowan C."/>
            <person name="Murphy C."/>
            <person name="Neiman D."/>
            <person name="Pearson M."/>
            <person name="Priest M."/>
            <person name="Roberts A."/>
            <person name="Saif S."/>
            <person name="Shea T."/>
            <person name="Sisk P."/>
            <person name="Sykes S."/>
            <person name="Wortman J."/>
            <person name="Nusbaum C."/>
            <person name="Birren B."/>
        </authorList>
    </citation>
    <scope>NUCLEOTIDE SEQUENCE [LARGE SCALE GENOMIC DNA]</scope>
    <source>
        <strain evidence="11">PRA339</strain>
    </source>
</reference>
<gene>
    <name evidence="10" type="ORF">H312_02296</name>
</gene>
<evidence type="ECO:0000256" key="4">
    <source>
        <dbReference type="ARBA" id="ARBA00022691"/>
    </source>
</evidence>
<dbReference type="InterPro" id="IPR046341">
    <property type="entry name" value="SET_dom_sf"/>
</dbReference>
<organism evidence="10 11">
    <name type="scientific">Anncaliia algerae PRA339</name>
    <dbReference type="NCBI Taxonomy" id="1288291"/>
    <lineage>
        <taxon>Eukaryota</taxon>
        <taxon>Fungi</taxon>
        <taxon>Fungi incertae sedis</taxon>
        <taxon>Microsporidia</taxon>
        <taxon>Tubulinosematoidea</taxon>
        <taxon>Tubulinosematidae</taxon>
        <taxon>Anncaliia</taxon>
    </lineage>
</organism>
<comment type="subcellular location">
    <subcellularLocation>
        <location evidence="1">Nucleus</location>
    </subcellularLocation>
</comment>
<dbReference type="GO" id="GO:0046976">
    <property type="term" value="F:histone H3K27 methyltransferase activity"/>
    <property type="evidence" value="ECO:0007669"/>
    <property type="project" value="TreeGrafter"/>
</dbReference>
<evidence type="ECO:0000256" key="2">
    <source>
        <dbReference type="ARBA" id="ARBA00022603"/>
    </source>
</evidence>
<dbReference type="PROSITE" id="PS51215">
    <property type="entry name" value="AWS"/>
    <property type="match status" value="1"/>
</dbReference>
<keyword evidence="11" id="KW-1185">Reference proteome</keyword>
<dbReference type="SMART" id="SM00317">
    <property type="entry name" value="SET"/>
    <property type="match status" value="1"/>
</dbReference>
<evidence type="ECO:0000259" key="8">
    <source>
        <dbReference type="PROSITE" id="PS50280"/>
    </source>
</evidence>
<accession>A0A059EZW4</accession>
<keyword evidence="2" id="KW-0489">Methyltransferase</keyword>
<evidence type="ECO:0000256" key="5">
    <source>
        <dbReference type="ARBA" id="ARBA00023015"/>
    </source>
</evidence>
<dbReference type="InterPro" id="IPR006560">
    <property type="entry name" value="AWS_dom"/>
</dbReference>
<evidence type="ECO:0000313" key="10">
    <source>
        <dbReference type="EMBL" id="KCZ80294.1"/>
    </source>
</evidence>
<proteinExistence type="predicted"/>
<dbReference type="Pfam" id="PF00856">
    <property type="entry name" value="SET"/>
    <property type="match status" value="1"/>
</dbReference>
<dbReference type="OrthoDB" id="308383at2759"/>
<evidence type="ECO:0000259" key="9">
    <source>
        <dbReference type="PROSITE" id="PS51215"/>
    </source>
</evidence>
<dbReference type="GO" id="GO:0031507">
    <property type="term" value="P:heterochromatin formation"/>
    <property type="evidence" value="ECO:0007669"/>
    <property type="project" value="TreeGrafter"/>
</dbReference>
<name>A0A059EZW4_9MICR</name>
<dbReference type="Proteomes" id="UP000030655">
    <property type="component" value="Unassembled WGS sequence"/>
</dbReference>
<dbReference type="InterPro" id="IPR001214">
    <property type="entry name" value="SET_dom"/>
</dbReference>
<keyword evidence="5" id="KW-0805">Transcription regulation</keyword>
<evidence type="ECO:0000256" key="1">
    <source>
        <dbReference type="ARBA" id="ARBA00004123"/>
    </source>
</evidence>
<dbReference type="GO" id="GO:0003682">
    <property type="term" value="F:chromatin binding"/>
    <property type="evidence" value="ECO:0007669"/>
    <property type="project" value="TreeGrafter"/>
</dbReference>
<dbReference type="AlphaFoldDB" id="A0A059EZW4"/>
<dbReference type="InterPro" id="IPR045318">
    <property type="entry name" value="EZH1/2-like"/>
</dbReference>
<evidence type="ECO:0000313" key="11">
    <source>
        <dbReference type="Proteomes" id="UP000030655"/>
    </source>
</evidence>
<dbReference type="PANTHER" id="PTHR45747">
    <property type="entry name" value="HISTONE-LYSINE N-METHYLTRANSFERASE E(Z)"/>
    <property type="match status" value="1"/>
</dbReference>
<keyword evidence="4" id="KW-0949">S-adenosyl-L-methionine</keyword>
<dbReference type="PANTHER" id="PTHR45747:SF4">
    <property type="entry name" value="HISTONE-LYSINE N-METHYLTRANSFERASE E(Z)"/>
    <property type="match status" value="1"/>
</dbReference>
<dbReference type="EMBL" id="KK365189">
    <property type="protein sequence ID" value="KCZ80294.1"/>
    <property type="molecule type" value="Genomic_DNA"/>
</dbReference>
<dbReference type="VEuPathDB" id="MicrosporidiaDB:H312_02296"/>
<sequence length="524" mass="62557">MFNELKEMIENNYLIQRNAIIEKNILFLQKYSEEEYEEIEELDLNLKRVVIPFIDRIPRYRFYTHLDEVLPTKDDPVLRFVPYLPSKEEYEDLYLFEFSELGEKPLNKEMHINECLMREFLMSYSDFQLFKLKKLVDKKEDYEDLLRKEHPHFLEFERFTNISVKKLLNFWESIFDKRRTPLYVDESALDYYFCNVCYSFDCGIHDHYNESNIQIKKRNLPSTSNEIIHRNMCIETLSKKSKSEVEEILNTFKKEYKFITRNYDVDPCTAALFFYFCTGEKLPNHIFPKCKEKFFTKENKPSIIKRKTNLNFYYPCNHLGSCVNNPKCSCEQNKNMCEENCLCVNCDNLFTGCNCKTCNSKCKCRLSRRECASSCKCSECLNKFFTLKQYKKTYIGKSRISNYGLFAGEFIEKDSFICEYTGELIQNAEAERRGQYYEKRKVSYLFDVSSLNKISYHTLDAMYAGNNTRFANHSIKPNIMAQNFLVNGIRRIGFFAIVDILIHSELVFDYNYNEEHKKQHEIIE</sequence>
<dbReference type="GO" id="GO:0032259">
    <property type="term" value="P:methylation"/>
    <property type="evidence" value="ECO:0007669"/>
    <property type="project" value="UniProtKB-KW"/>
</dbReference>
<dbReference type="Gene3D" id="2.170.270.10">
    <property type="entry name" value="SET domain"/>
    <property type="match status" value="1"/>
</dbReference>
<evidence type="ECO:0000256" key="7">
    <source>
        <dbReference type="ARBA" id="ARBA00023242"/>
    </source>
</evidence>
<evidence type="ECO:0000256" key="3">
    <source>
        <dbReference type="ARBA" id="ARBA00022679"/>
    </source>
</evidence>
<protein>
    <recommendedName>
        <fullName evidence="12">SET domain-containing protein</fullName>
    </recommendedName>
</protein>
<dbReference type="GO" id="GO:0005634">
    <property type="term" value="C:nucleus"/>
    <property type="evidence" value="ECO:0007669"/>
    <property type="project" value="UniProtKB-SubCell"/>
</dbReference>
<dbReference type="SUPFAM" id="SSF82199">
    <property type="entry name" value="SET domain"/>
    <property type="match status" value="1"/>
</dbReference>
<evidence type="ECO:0000256" key="6">
    <source>
        <dbReference type="ARBA" id="ARBA00023163"/>
    </source>
</evidence>
<dbReference type="STRING" id="1288291.A0A059EZW4"/>
<feature type="domain" description="AWS" evidence="9">
    <location>
        <begin position="348"/>
        <end position="389"/>
    </location>
</feature>
<keyword evidence="7" id="KW-0539">Nucleus</keyword>
<keyword evidence="6" id="KW-0804">Transcription</keyword>
<evidence type="ECO:0008006" key="12">
    <source>
        <dbReference type="Google" id="ProtNLM"/>
    </source>
</evidence>
<feature type="domain" description="SET" evidence="8">
    <location>
        <begin position="391"/>
        <end position="511"/>
    </location>
</feature>
<reference evidence="10 11" key="2">
    <citation type="submission" date="2014-03" db="EMBL/GenBank/DDBJ databases">
        <title>The Genome Sequence of Anncaliia algerae insect isolate PRA339.</title>
        <authorList>
            <consortium name="The Broad Institute Genome Sequencing Platform"/>
            <consortium name="The Broad Institute Genome Sequencing Center for Infectious Disease"/>
            <person name="Cuomo C."/>
            <person name="Becnel J."/>
            <person name="Sanscrainte N."/>
            <person name="Walker B."/>
            <person name="Young S.K."/>
            <person name="Zeng Q."/>
            <person name="Gargeya S."/>
            <person name="Fitzgerald M."/>
            <person name="Haas B."/>
            <person name="Abouelleil A."/>
            <person name="Alvarado L."/>
            <person name="Arachchi H.M."/>
            <person name="Berlin A.M."/>
            <person name="Chapman S.B."/>
            <person name="Dewar J."/>
            <person name="Goldberg J."/>
            <person name="Griggs A."/>
            <person name="Gujja S."/>
            <person name="Hansen M."/>
            <person name="Howarth C."/>
            <person name="Imamovic A."/>
            <person name="Larimer J."/>
            <person name="McCowan C."/>
            <person name="Murphy C."/>
            <person name="Neiman D."/>
            <person name="Pearson M."/>
            <person name="Priest M."/>
            <person name="Roberts A."/>
            <person name="Saif S."/>
            <person name="Shea T."/>
            <person name="Sisk P."/>
            <person name="Sykes S."/>
            <person name="Wortman J."/>
            <person name="Nusbaum C."/>
            <person name="Birren B."/>
        </authorList>
    </citation>
    <scope>NUCLEOTIDE SEQUENCE [LARGE SCALE GENOMIC DNA]</scope>
    <source>
        <strain evidence="10 11">PRA339</strain>
    </source>
</reference>